<name>A0A4Y2IK55_ARAVE</name>
<dbReference type="EMBL" id="BGPR01002724">
    <property type="protein sequence ID" value="GBM77970.1"/>
    <property type="molecule type" value="Genomic_DNA"/>
</dbReference>
<evidence type="ECO:0000313" key="1">
    <source>
        <dbReference type="EMBL" id="GBM77970.1"/>
    </source>
</evidence>
<evidence type="ECO:0000313" key="2">
    <source>
        <dbReference type="Proteomes" id="UP000499080"/>
    </source>
</evidence>
<accession>A0A4Y2IK55</accession>
<proteinExistence type="predicted"/>
<dbReference type="Proteomes" id="UP000499080">
    <property type="component" value="Unassembled WGS sequence"/>
</dbReference>
<reference evidence="1 2" key="1">
    <citation type="journal article" date="2019" name="Sci. Rep.">
        <title>Orb-weaving spider Araneus ventricosus genome elucidates the spidroin gene catalogue.</title>
        <authorList>
            <person name="Kono N."/>
            <person name="Nakamura H."/>
            <person name="Ohtoshi R."/>
            <person name="Moran D.A.P."/>
            <person name="Shinohara A."/>
            <person name="Yoshida Y."/>
            <person name="Fujiwara M."/>
            <person name="Mori M."/>
            <person name="Tomita M."/>
            <person name="Arakawa K."/>
        </authorList>
    </citation>
    <scope>NUCLEOTIDE SEQUENCE [LARGE SCALE GENOMIC DNA]</scope>
</reference>
<protein>
    <submittedName>
        <fullName evidence="1">Uncharacterized protein</fullName>
    </submittedName>
</protein>
<gene>
    <name evidence="1" type="ORF">AVEN_239496_1</name>
</gene>
<sequence length="98" mass="11204">MSQHGALQEQLPACLILSEYQESDNCTSVYCVHMRRLLPRLFVRRLVQALCYEMRHILCAMKCAKDFELGELLAVEVVGMPSGERIRRWNSCVFGAAI</sequence>
<comment type="caution">
    <text evidence="1">The sequence shown here is derived from an EMBL/GenBank/DDBJ whole genome shotgun (WGS) entry which is preliminary data.</text>
</comment>
<organism evidence="1 2">
    <name type="scientific">Araneus ventricosus</name>
    <name type="common">Orbweaver spider</name>
    <name type="synonym">Epeira ventricosa</name>
    <dbReference type="NCBI Taxonomy" id="182803"/>
    <lineage>
        <taxon>Eukaryota</taxon>
        <taxon>Metazoa</taxon>
        <taxon>Ecdysozoa</taxon>
        <taxon>Arthropoda</taxon>
        <taxon>Chelicerata</taxon>
        <taxon>Arachnida</taxon>
        <taxon>Araneae</taxon>
        <taxon>Araneomorphae</taxon>
        <taxon>Entelegynae</taxon>
        <taxon>Araneoidea</taxon>
        <taxon>Araneidae</taxon>
        <taxon>Araneus</taxon>
    </lineage>
</organism>
<keyword evidence="2" id="KW-1185">Reference proteome</keyword>
<dbReference type="AlphaFoldDB" id="A0A4Y2IK55"/>